<feature type="transmembrane region" description="Helical" evidence="1">
    <location>
        <begin position="134"/>
        <end position="156"/>
    </location>
</feature>
<name>A0A7I9UXU0_9ACTN</name>
<proteinExistence type="predicted"/>
<evidence type="ECO:0000313" key="3">
    <source>
        <dbReference type="Proteomes" id="UP000444980"/>
    </source>
</evidence>
<accession>A0A7I9UXU0</accession>
<protein>
    <recommendedName>
        <fullName evidence="4">Polyketide cyclase</fullName>
    </recommendedName>
</protein>
<dbReference type="Proteomes" id="UP000444980">
    <property type="component" value="Unassembled WGS sequence"/>
</dbReference>
<keyword evidence="1" id="KW-1133">Transmembrane helix</keyword>
<keyword evidence="1" id="KW-0472">Membrane</keyword>
<gene>
    <name evidence="2" type="ORF">nbrc107697_17680</name>
</gene>
<dbReference type="RefSeq" id="WP_161927019.1">
    <property type="nucleotide sequence ID" value="NZ_BJOU01000001.1"/>
</dbReference>
<organism evidence="2 3">
    <name type="scientific">Gordonia crocea</name>
    <dbReference type="NCBI Taxonomy" id="589162"/>
    <lineage>
        <taxon>Bacteria</taxon>
        <taxon>Bacillati</taxon>
        <taxon>Actinomycetota</taxon>
        <taxon>Actinomycetes</taxon>
        <taxon>Mycobacteriales</taxon>
        <taxon>Gordoniaceae</taxon>
        <taxon>Gordonia</taxon>
    </lineage>
</organism>
<sequence length="328" mass="35176">MTTTPPPSDGLPDDVESGPYRPTGRQWLVVGFLLAFGVGFLLYHWLKDDGLNQSAALYVGIPVVLAIILALTAPPKRATGVAMKVTTILLLLSIPVLGEGACCVLLAAPIFYFFVYVVAWAIDNGRRGRGTPGFAFAVPAVLALMALEGTTPALAFDGAAVSTATRVVDLPADQVASALARPMRFHDVARTGILAIGFPTPLDDDGGLDPGAVRAIAFDGAHHRGGPTAQHHWGTGHSALVLKVIRRTGDSVVFVPVSDSSPISSWLRWDRIEVDWHPVDAARSQISWRLHYTRLLSPSWYFGPIERVVTARTADYLIRAIDLRGADG</sequence>
<feature type="transmembrane region" description="Helical" evidence="1">
    <location>
        <begin position="27"/>
        <end position="43"/>
    </location>
</feature>
<feature type="transmembrane region" description="Helical" evidence="1">
    <location>
        <begin position="55"/>
        <end position="74"/>
    </location>
</feature>
<evidence type="ECO:0008006" key="4">
    <source>
        <dbReference type="Google" id="ProtNLM"/>
    </source>
</evidence>
<dbReference type="AlphaFoldDB" id="A0A7I9UXU0"/>
<evidence type="ECO:0000313" key="2">
    <source>
        <dbReference type="EMBL" id="GED97729.1"/>
    </source>
</evidence>
<reference evidence="3" key="1">
    <citation type="submission" date="2019-06" db="EMBL/GenBank/DDBJ databases">
        <title>Gordonia isolated from sludge of a wastewater treatment plant.</title>
        <authorList>
            <person name="Tamura T."/>
            <person name="Aoyama K."/>
            <person name="Kang Y."/>
            <person name="Saito S."/>
            <person name="Akiyama N."/>
            <person name="Yazawa K."/>
            <person name="Gonoi T."/>
            <person name="Mikami Y."/>
        </authorList>
    </citation>
    <scope>NUCLEOTIDE SEQUENCE [LARGE SCALE GENOMIC DNA]</scope>
    <source>
        <strain evidence="3">NBRC 107697</strain>
    </source>
</reference>
<comment type="caution">
    <text evidence="2">The sequence shown here is derived from an EMBL/GenBank/DDBJ whole genome shotgun (WGS) entry which is preliminary data.</text>
</comment>
<evidence type="ECO:0000256" key="1">
    <source>
        <dbReference type="SAM" id="Phobius"/>
    </source>
</evidence>
<keyword evidence="3" id="KW-1185">Reference proteome</keyword>
<keyword evidence="1" id="KW-0812">Transmembrane</keyword>
<dbReference type="OrthoDB" id="7851372at2"/>
<feature type="transmembrane region" description="Helical" evidence="1">
    <location>
        <begin position="104"/>
        <end position="122"/>
    </location>
</feature>
<dbReference type="EMBL" id="BJOU01000001">
    <property type="protein sequence ID" value="GED97729.1"/>
    <property type="molecule type" value="Genomic_DNA"/>
</dbReference>